<evidence type="ECO:0000313" key="7">
    <source>
        <dbReference type="Proteomes" id="UP000536711"/>
    </source>
</evidence>
<dbReference type="GO" id="GO:0004497">
    <property type="term" value="F:monooxygenase activity"/>
    <property type="evidence" value="ECO:0007669"/>
    <property type="project" value="UniProtKB-KW"/>
</dbReference>
<name>A0A8H4JXZ5_9HYPO</name>
<feature type="binding site" evidence="5">
    <location>
        <position position="241"/>
    </location>
    <ligand>
        <name>Fe cation</name>
        <dbReference type="ChEBI" id="CHEBI:24875"/>
        <note>catalytic</note>
    </ligand>
</feature>
<reference evidence="6 7" key="1">
    <citation type="submission" date="2020-01" db="EMBL/GenBank/DDBJ databases">
        <title>Identification and distribution of gene clusters putatively required for synthesis of sphingolipid metabolism inhibitors in phylogenetically diverse species of the filamentous fungus Fusarium.</title>
        <authorList>
            <person name="Kim H.-S."/>
            <person name="Busman M."/>
            <person name="Brown D.W."/>
            <person name="Divon H."/>
            <person name="Uhlig S."/>
            <person name="Proctor R.H."/>
        </authorList>
    </citation>
    <scope>NUCLEOTIDE SEQUENCE [LARGE SCALE GENOMIC DNA]</scope>
    <source>
        <strain evidence="6 7">NRRL 13308</strain>
    </source>
</reference>
<dbReference type="PANTHER" id="PTHR10543:SF89">
    <property type="entry name" value="CAROTENOID 9,10(9',10')-CLEAVAGE DIOXYGENASE 1"/>
    <property type="match status" value="1"/>
</dbReference>
<dbReference type="Pfam" id="PF03055">
    <property type="entry name" value="RPE65"/>
    <property type="match status" value="1"/>
</dbReference>
<comment type="cofactor">
    <cofactor evidence="5">
        <name>Fe(2+)</name>
        <dbReference type="ChEBI" id="CHEBI:29033"/>
    </cofactor>
    <text evidence="5">Binds 1 Fe(2+) ion per subunit.</text>
</comment>
<dbReference type="PANTHER" id="PTHR10543">
    <property type="entry name" value="BETA-CAROTENE DIOXYGENASE"/>
    <property type="match status" value="1"/>
</dbReference>
<feature type="binding site" evidence="5">
    <location>
        <position position="313"/>
    </location>
    <ligand>
        <name>Fe cation</name>
        <dbReference type="ChEBI" id="CHEBI:24875"/>
        <note>catalytic</note>
    </ligand>
</feature>
<dbReference type="OrthoDB" id="1069523at2759"/>
<dbReference type="GO" id="GO:0016121">
    <property type="term" value="P:carotene catabolic process"/>
    <property type="evidence" value="ECO:0007669"/>
    <property type="project" value="TreeGrafter"/>
</dbReference>
<dbReference type="Proteomes" id="UP000536711">
    <property type="component" value="Unassembled WGS sequence"/>
</dbReference>
<evidence type="ECO:0000256" key="3">
    <source>
        <dbReference type="ARBA" id="ARBA00023002"/>
    </source>
</evidence>
<dbReference type="AlphaFoldDB" id="A0A8H4JXZ5"/>
<evidence type="ECO:0000313" key="6">
    <source>
        <dbReference type="EMBL" id="KAF4439639.1"/>
    </source>
</evidence>
<evidence type="ECO:0000256" key="5">
    <source>
        <dbReference type="PIRSR" id="PIRSR604294-1"/>
    </source>
</evidence>
<feature type="binding site" evidence="5">
    <location>
        <position position="505"/>
    </location>
    <ligand>
        <name>Fe cation</name>
        <dbReference type="ChEBI" id="CHEBI:24875"/>
        <note>catalytic</note>
    </ligand>
</feature>
<dbReference type="GO" id="GO:0010436">
    <property type="term" value="F:carotenoid dioxygenase activity"/>
    <property type="evidence" value="ECO:0007669"/>
    <property type="project" value="TreeGrafter"/>
</dbReference>
<gene>
    <name evidence="6" type="ORF">FACUT_4009</name>
</gene>
<keyword evidence="4 5" id="KW-0408">Iron</keyword>
<evidence type="ECO:0000256" key="2">
    <source>
        <dbReference type="ARBA" id="ARBA00022723"/>
    </source>
</evidence>
<dbReference type="EMBL" id="JAADJF010000088">
    <property type="protein sequence ID" value="KAF4439639.1"/>
    <property type="molecule type" value="Genomic_DNA"/>
</dbReference>
<evidence type="ECO:0000256" key="4">
    <source>
        <dbReference type="ARBA" id="ARBA00023004"/>
    </source>
</evidence>
<feature type="binding site" evidence="5">
    <location>
        <position position="190"/>
    </location>
    <ligand>
        <name>Fe cation</name>
        <dbReference type="ChEBI" id="CHEBI:24875"/>
        <note>catalytic</note>
    </ligand>
</feature>
<keyword evidence="7" id="KW-1185">Reference proteome</keyword>
<keyword evidence="2 5" id="KW-0479">Metal-binding</keyword>
<protein>
    <submittedName>
        <fullName evidence="6">Isoeugenol monooxygenase</fullName>
    </submittedName>
</protein>
<evidence type="ECO:0000256" key="1">
    <source>
        <dbReference type="ARBA" id="ARBA00006787"/>
    </source>
</evidence>
<keyword evidence="3" id="KW-0560">Oxidoreductase</keyword>
<sequence>MTHEQQTEYLHQPEPLNYSTYGLESTWPNAADLRGSNQPCRLEGEVADLIVLGEIPHQIDGTFYRVMTDPFVPPHPQNVPLDGDGHISAFRFQNGRVDMKMRYIETERLRLERHAGKALFGLYRNPFTHHPCVRAAVDSTANTNLVLWADRFLALKEGGLPYEVDPHTLDTLGYDPFGQGKIKAKTFTAHPKVDPYTDELVVYGYEATGLASTDIIIYALDRHGIRHDEQWIKSPWCAPIHDCALTPNWLILILWPFEASIDRMRKGGHHWAWSYERPATFIVVPRRKSTPLPPSWKPGEYRIYQDRNCMLIHIGAAWESSNGDELFFETSRVLDNALPFFPSDDGRLPSFDAKADYVRYKLDLNQPTGSKVDDPEVVLDLPAEFPRIDERFTTQQSDVVFLNVLTPGQQPVEQHSYIYHELDGLAMCCRSTAKTDFFYAGHGSLVQEPIFIPRSEDAQDGDGWVMCMVERKLENRNDLVILDTRTFEKPIAIVQLPFHVKTQVHGNWIDQSRLKERKKLVREGEPVHISGMGVLEP</sequence>
<proteinExistence type="inferred from homology"/>
<organism evidence="6 7">
    <name type="scientific">Fusarium acutatum</name>
    <dbReference type="NCBI Taxonomy" id="78861"/>
    <lineage>
        <taxon>Eukaryota</taxon>
        <taxon>Fungi</taxon>
        <taxon>Dikarya</taxon>
        <taxon>Ascomycota</taxon>
        <taxon>Pezizomycotina</taxon>
        <taxon>Sordariomycetes</taxon>
        <taxon>Hypocreomycetidae</taxon>
        <taxon>Hypocreales</taxon>
        <taxon>Nectriaceae</taxon>
        <taxon>Fusarium</taxon>
        <taxon>Fusarium fujikuroi species complex</taxon>
    </lineage>
</organism>
<dbReference type="GO" id="GO:0046872">
    <property type="term" value="F:metal ion binding"/>
    <property type="evidence" value="ECO:0007669"/>
    <property type="project" value="UniProtKB-KW"/>
</dbReference>
<accession>A0A8H4JXZ5</accession>
<dbReference type="InterPro" id="IPR004294">
    <property type="entry name" value="Carotenoid_Oase"/>
</dbReference>
<comment type="similarity">
    <text evidence="1">Belongs to the carotenoid oxygenase family.</text>
</comment>
<comment type="caution">
    <text evidence="6">The sequence shown here is derived from an EMBL/GenBank/DDBJ whole genome shotgun (WGS) entry which is preliminary data.</text>
</comment>
<keyword evidence="6" id="KW-0503">Monooxygenase</keyword>